<accession>A0ACB9YKX3</accession>
<keyword evidence="2" id="KW-1185">Reference proteome</keyword>
<organism evidence="1 2">
    <name type="scientific">Hypoxylon rubiginosum</name>
    <dbReference type="NCBI Taxonomy" id="110542"/>
    <lineage>
        <taxon>Eukaryota</taxon>
        <taxon>Fungi</taxon>
        <taxon>Dikarya</taxon>
        <taxon>Ascomycota</taxon>
        <taxon>Pezizomycotina</taxon>
        <taxon>Sordariomycetes</taxon>
        <taxon>Xylariomycetidae</taxon>
        <taxon>Xylariales</taxon>
        <taxon>Hypoxylaceae</taxon>
        <taxon>Hypoxylon</taxon>
    </lineage>
</organism>
<dbReference type="EMBL" id="MU393629">
    <property type="protein sequence ID" value="KAI4859505.1"/>
    <property type="molecule type" value="Genomic_DNA"/>
</dbReference>
<name>A0ACB9YKX3_9PEZI</name>
<proteinExistence type="predicted"/>
<gene>
    <name evidence="1" type="ORF">F4820DRAFT_439512</name>
</gene>
<protein>
    <submittedName>
        <fullName evidence="1">Uncharacterized protein</fullName>
    </submittedName>
</protein>
<evidence type="ECO:0000313" key="1">
    <source>
        <dbReference type="EMBL" id="KAI4859505.1"/>
    </source>
</evidence>
<dbReference type="Proteomes" id="UP001497700">
    <property type="component" value="Unassembled WGS sequence"/>
</dbReference>
<reference evidence="1 2" key="1">
    <citation type="journal article" date="2022" name="New Phytol.">
        <title>Ecological generalism drives hyperdiversity of secondary metabolite gene clusters in xylarialean endophytes.</title>
        <authorList>
            <person name="Franco M.E.E."/>
            <person name="Wisecaver J.H."/>
            <person name="Arnold A.E."/>
            <person name="Ju Y.M."/>
            <person name="Slot J.C."/>
            <person name="Ahrendt S."/>
            <person name="Moore L.P."/>
            <person name="Eastman K.E."/>
            <person name="Scott K."/>
            <person name="Konkel Z."/>
            <person name="Mondo S.J."/>
            <person name="Kuo A."/>
            <person name="Hayes R.D."/>
            <person name="Haridas S."/>
            <person name="Andreopoulos B."/>
            <person name="Riley R."/>
            <person name="LaButti K."/>
            <person name="Pangilinan J."/>
            <person name="Lipzen A."/>
            <person name="Amirebrahimi M."/>
            <person name="Yan J."/>
            <person name="Adam C."/>
            <person name="Keymanesh K."/>
            <person name="Ng V."/>
            <person name="Louie K."/>
            <person name="Northen T."/>
            <person name="Drula E."/>
            <person name="Henrissat B."/>
            <person name="Hsieh H.M."/>
            <person name="Youens-Clark K."/>
            <person name="Lutzoni F."/>
            <person name="Miadlikowska J."/>
            <person name="Eastwood D.C."/>
            <person name="Hamelin R.C."/>
            <person name="Grigoriev I.V."/>
            <person name="U'Ren J.M."/>
        </authorList>
    </citation>
    <scope>NUCLEOTIDE SEQUENCE [LARGE SCALE GENOMIC DNA]</scope>
    <source>
        <strain evidence="1 2">CBS 119005</strain>
    </source>
</reference>
<comment type="caution">
    <text evidence="1">The sequence shown here is derived from an EMBL/GenBank/DDBJ whole genome shotgun (WGS) entry which is preliminary data.</text>
</comment>
<sequence>MRSRPYTPPPPLPPLLSELSAYLPNRRDHRPNRGDSRSSEDAVPLSELDPETSRLLPPQRKKRGKHHVRIQGKLAPVRSVSVVNLRSKSADRRGSSSLRDDTATAAAAARFDTGVGGTTAVPRRRRRSEDGGGDGDGDGDTGSDETDEEEVRERDTQLRGYGIGGAGNIRRATDVIGTSSRTSSLSLSSLFSSSSSGSTTTPSSPGLDKRWRLSGLLNRIEERRAAKDRGR</sequence>
<evidence type="ECO:0000313" key="2">
    <source>
        <dbReference type="Proteomes" id="UP001497700"/>
    </source>
</evidence>